<dbReference type="AlphaFoldDB" id="A0A150PXH4"/>
<dbReference type="Proteomes" id="UP000075604">
    <property type="component" value="Unassembled WGS sequence"/>
</dbReference>
<dbReference type="EMBL" id="JELX01000899">
    <property type="protein sequence ID" value="KYF60461.1"/>
    <property type="molecule type" value="Genomic_DNA"/>
</dbReference>
<gene>
    <name evidence="2" type="ORF">BE04_28555</name>
</gene>
<protein>
    <recommendedName>
        <fullName evidence="4">DUF3592 domain-containing protein</fullName>
    </recommendedName>
</protein>
<keyword evidence="1" id="KW-0812">Transmembrane</keyword>
<keyword evidence="1" id="KW-1133">Transmembrane helix</keyword>
<organism evidence="2 3">
    <name type="scientific">Sorangium cellulosum</name>
    <name type="common">Polyangium cellulosum</name>
    <dbReference type="NCBI Taxonomy" id="56"/>
    <lineage>
        <taxon>Bacteria</taxon>
        <taxon>Pseudomonadati</taxon>
        <taxon>Myxococcota</taxon>
        <taxon>Polyangia</taxon>
        <taxon>Polyangiales</taxon>
        <taxon>Polyangiaceae</taxon>
        <taxon>Sorangium</taxon>
    </lineage>
</organism>
<evidence type="ECO:0008006" key="4">
    <source>
        <dbReference type="Google" id="ProtNLM"/>
    </source>
</evidence>
<keyword evidence="1" id="KW-0472">Membrane</keyword>
<accession>A0A150PXH4</accession>
<name>A0A150PXH4_SORCE</name>
<evidence type="ECO:0000256" key="1">
    <source>
        <dbReference type="SAM" id="Phobius"/>
    </source>
</evidence>
<proteinExistence type="predicted"/>
<feature type="transmembrane region" description="Helical" evidence="1">
    <location>
        <begin position="6"/>
        <end position="27"/>
    </location>
</feature>
<comment type="caution">
    <text evidence="2">The sequence shown here is derived from an EMBL/GenBank/DDBJ whole genome shotgun (WGS) entry which is preliminary data.</text>
</comment>
<feature type="non-terminal residue" evidence="2">
    <location>
        <position position="178"/>
    </location>
</feature>
<reference evidence="2 3" key="1">
    <citation type="submission" date="2014-02" db="EMBL/GenBank/DDBJ databases">
        <title>The small core and large imbalanced accessory genome model reveals a collaborative survival strategy of Sorangium cellulosum strains in nature.</title>
        <authorList>
            <person name="Han K."/>
            <person name="Peng R."/>
            <person name="Blom J."/>
            <person name="Li Y.-Z."/>
        </authorList>
    </citation>
    <scope>NUCLEOTIDE SEQUENCE [LARGE SCALE GENOMIC DNA]</scope>
    <source>
        <strain evidence="2 3">So0157-18</strain>
    </source>
</reference>
<sequence length="178" mass="18209">MTSTLLIIALSVIVPLGITAAVFFGVWKKVLGPLRAQQQEQQQLLRIGVSCAARVLQYQETGMKVSMGAQDSYSLKLLLEVMPPGMPPYQVETVALVSVLAAPRIQPGCIVTVRYDPANPRRVAMEAAYPPGQGPAAAAALGGYPPVGAHGAPPGARPGAYGVPAGAPGAPGGAYGAP</sequence>
<evidence type="ECO:0000313" key="3">
    <source>
        <dbReference type="Proteomes" id="UP000075604"/>
    </source>
</evidence>
<evidence type="ECO:0000313" key="2">
    <source>
        <dbReference type="EMBL" id="KYF60461.1"/>
    </source>
</evidence>